<feature type="transmembrane region" description="Helical" evidence="7">
    <location>
        <begin position="267"/>
        <end position="289"/>
    </location>
</feature>
<name>A0ABT1NE92_9FIRM</name>
<sequence length="783" mass="88474">MKKLDVRLLRMIKNSKGQFISVVVIVIVGLSIFISFSTTAINMSNAVDYYYEETKLSHIHVQLMKIPQAAVQDIKAIEGITEVQGRVAFDVPIKTRDKDERVRIRIISIPSGGGSVNRLYSEKRLSNELTENSLILIKQFAQARNIKPGDIIEPYINGRTYTMKVNDIASSAEFVYLMENEQSMMPAPDKFGVAYVSEEFAQSIYGYKGSYNELLIRVKDEDKIDDIADELGKKLDKYGIQRIIKREDQLSNKMVTEELRGINTMAAAIPVLFLAVAGIIISIILSRIVSNDRMAIGVLKALGYSNMEVLFHYLKFALIIGLTGSILGIISGLLLAKLLTNIYVFYFEIPLLKVDIHYIYIIYSIILTSIFCIASGFVGARHVLGVMPADSMRPEPPKAGKHILLEKISFLWRRLSFSWKMVIRNIMRVKRRFMFLVLGLALAYAINTVPLYMGNSVTSMFSIQFGEFQKMDYVVELSRPMNENVIKDMARLLKDAKLEPRLEYPFELKNAWRKKTVSIIGIPRDTEFYEFTDVNNNIITLPQKGIFLTEFLAKALNVKKGDHITVNNFIPGKDDVSLEVKGIIRQYLGANAYMDIENMRETLTEKNMITGISAMSKEDLKTELEDARNISSVSSIGDMRKTFEEYLDTMVVSINVFMFFGGILGFVLIYNSTIISIAERRMELAALRVMGFDKKEIFWMLAKENSVMVVIAILLGIPLGIGMIQSMVQTFNTETYTLPLILTPDIFIKAALATVAFAVIAQLATLKKIINLNFIDALKSRIS</sequence>
<protein>
    <submittedName>
        <fullName evidence="9">FtsX-like permease family protein</fullName>
    </submittedName>
</protein>
<dbReference type="InterPro" id="IPR003838">
    <property type="entry name" value="ABC3_permease_C"/>
</dbReference>
<organism evidence="9 10">
    <name type="scientific">Lutispora saccharofermentans</name>
    <dbReference type="NCBI Taxonomy" id="3024236"/>
    <lineage>
        <taxon>Bacteria</taxon>
        <taxon>Bacillati</taxon>
        <taxon>Bacillota</taxon>
        <taxon>Clostridia</taxon>
        <taxon>Lutisporales</taxon>
        <taxon>Lutisporaceae</taxon>
        <taxon>Lutispora</taxon>
    </lineage>
</organism>
<evidence type="ECO:0000256" key="5">
    <source>
        <dbReference type="ARBA" id="ARBA00022989"/>
    </source>
</evidence>
<evidence type="ECO:0000256" key="6">
    <source>
        <dbReference type="ARBA" id="ARBA00023136"/>
    </source>
</evidence>
<proteinExistence type="inferred from homology"/>
<keyword evidence="5 7" id="KW-1133">Transmembrane helix</keyword>
<feature type="domain" description="ABC3 transporter permease C-terminal" evidence="8">
    <location>
        <begin position="268"/>
        <end position="383"/>
    </location>
</feature>
<evidence type="ECO:0000256" key="7">
    <source>
        <dbReference type="SAM" id="Phobius"/>
    </source>
</evidence>
<evidence type="ECO:0000256" key="1">
    <source>
        <dbReference type="ARBA" id="ARBA00004651"/>
    </source>
</evidence>
<feature type="transmembrane region" description="Helical" evidence="7">
    <location>
        <begin position="433"/>
        <end position="453"/>
    </location>
</feature>
<keyword evidence="10" id="KW-1185">Reference proteome</keyword>
<dbReference type="PANTHER" id="PTHR30489">
    <property type="entry name" value="LIPOPROTEIN-RELEASING SYSTEM TRANSMEMBRANE PROTEIN LOLE"/>
    <property type="match status" value="1"/>
</dbReference>
<feature type="transmembrane region" description="Helical" evidence="7">
    <location>
        <begin position="20"/>
        <end position="41"/>
    </location>
</feature>
<evidence type="ECO:0000256" key="4">
    <source>
        <dbReference type="ARBA" id="ARBA00022692"/>
    </source>
</evidence>
<comment type="caution">
    <text evidence="9">The sequence shown here is derived from an EMBL/GenBank/DDBJ whole genome shotgun (WGS) entry which is preliminary data.</text>
</comment>
<dbReference type="EMBL" id="JAJEKE010000005">
    <property type="protein sequence ID" value="MCQ1529374.1"/>
    <property type="molecule type" value="Genomic_DNA"/>
</dbReference>
<feature type="transmembrane region" description="Helical" evidence="7">
    <location>
        <begin position="310"/>
        <end position="336"/>
    </location>
</feature>
<dbReference type="Proteomes" id="UP001651880">
    <property type="component" value="Unassembled WGS sequence"/>
</dbReference>
<comment type="similarity">
    <text evidence="2">Belongs to the ABC-4 integral membrane protein family. LolC/E subfamily.</text>
</comment>
<feature type="transmembrane region" description="Helical" evidence="7">
    <location>
        <begin position="656"/>
        <end position="678"/>
    </location>
</feature>
<accession>A0ABT1NE92</accession>
<keyword evidence="3" id="KW-1003">Cell membrane</keyword>
<dbReference type="RefSeq" id="WP_255226895.1">
    <property type="nucleotide sequence ID" value="NZ_JAJEKE010000005.1"/>
</dbReference>
<dbReference type="InterPro" id="IPR051447">
    <property type="entry name" value="Lipoprotein-release_system"/>
</dbReference>
<dbReference type="PANTHER" id="PTHR30489:SF0">
    <property type="entry name" value="LIPOPROTEIN-RELEASING SYSTEM TRANSMEMBRANE PROTEIN LOLE"/>
    <property type="match status" value="1"/>
</dbReference>
<dbReference type="Pfam" id="PF02687">
    <property type="entry name" value="FtsX"/>
    <property type="match status" value="2"/>
</dbReference>
<feature type="transmembrane region" description="Helical" evidence="7">
    <location>
        <begin position="746"/>
        <end position="766"/>
    </location>
</feature>
<comment type="subcellular location">
    <subcellularLocation>
        <location evidence="1">Cell membrane</location>
        <topology evidence="1">Multi-pass membrane protein</topology>
    </subcellularLocation>
</comment>
<keyword evidence="4 7" id="KW-0812">Transmembrane</keyword>
<reference evidence="9 10" key="1">
    <citation type="submission" date="2021-10" db="EMBL/GenBank/DDBJ databases">
        <title>Lutispora strain m25 sp. nov., a thermophilic, non-spore-forming bacterium isolated from a lab-scale methanogenic bioreactor digesting anaerobic sludge.</title>
        <authorList>
            <person name="El Houari A."/>
            <person name="Mcdonald J."/>
        </authorList>
    </citation>
    <scope>NUCLEOTIDE SEQUENCE [LARGE SCALE GENOMIC DNA]</scope>
    <source>
        <strain evidence="10">m25</strain>
    </source>
</reference>
<evidence type="ECO:0000313" key="10">
    <source>
        <dbReference type="Proteomes" id="UP001651880"/>
    </source>
</evidence>
<feature type="domain" description="ABC3 transporter permease C-terminal" evidence="8">
    <location>
        <begin position="655"/>
        <end position="773"/>
    </location>
</feature>
<feature type="transmembrane region" description="Helical" evidence="7">
    <location>
        <begin position="356"/>
        <end position="378"/>
    </location>
</feature>
<keyword evidence="6 7" id="KW-0472">Membrane</keyword>
<gene>
    <name evidence="9" type="ORF">LJD61_07385</name>
</gene>
<evidence type="ECO:0000256" key="3">
    <source>
        <dbReference type="ARBA" id="ARBA00022475"/>
    </source>
</evidence>
<feature type="transmembrane region" description="Helical" evidence="7">
    <location>
        <begin position="707"/>
        <end position="726"/>
    </location>
</feature>
<evidence type="ECO:0000256" key="2">
    <source>
        <dbReference type="ARBA" id="ARBA00005236"/>
    </source>
</evidence>
<evidence type="ECO:0000259" key="8">
    <source>
        <dbReference type="Pfam" id="PF02687"/>
    </source>
</evidence>
<evidence type="ECO:0000313" key="9">
    <source>
        <dbReference type="EMBL" id="MCQ1529374.1"/>
    </source>
</evidence>